<keyword evidence="3 4" id="KW-0067">ATP-binding</keyword>
<dbReference type="PIRSF" id="PIRSF006806">
    <property type="entry name" value="FTHF_cligase"/>
    <property type="match status" value="1"/>
</dbReference>
<keyword evidence="6" id="KW-0436">Ligase</keyword>
<dbReference type="RefSeq" id="WP_119864385.1">
    <property type="nucleotide sequence ID" value="NZ_CP016786.1"/>
</dbReference>
<organism evidence="6 7">
    <name type="scientific">Clostridium isatidis</name>
    <dbReference type="NCBI Taxonomy" id="182773"/>
    <lineage>
        <taxon>Bacteria</taxon>
        <taxon>Bacillati</taxon>
        <taxon>Bacillota</taxon>
        <taxon>Clostridia</taxon>
        <taxon>Eubacteriales</taxon>
        <taxon>Clostridiaceae</taxon>
        <taxon>Clostridium</taxon>
    </lineage>
</organism>
<dbReference type="InterPro" id="IPR037171">
    <property type="entry name" value="NagB/RpiA_transferase-like"/>
</dbReference>
<evidence type="ECO:0000256" key="2">
    <source>
        <dbReference type="ARBA" id="ARBA00022741"/>
    </source>
</evidence>
<dbReference type="GO" id="GO:0030272">
    <property type="term" value="F:5-formyltetrahydrofolate cyclo-ligase activity"/>
    <property type="evidence" value="ECO:0007669"/>
    <property type="project" value="UniProtKB-EC"/>
</dbReference>
<dbReference type="AlphaFoldDB" id="A0A343J9P8"/>
<dbReference type="NCBIfam" id="TIGR02727">
    <property type="entry name" value="MTHFS_bact"/>
    <property type="match status" value="1"/>
</dbReference>
<dbReference type="GO" id="GO:0046872">
    <property type="term" value="F:metal ion binding"/>
    <property type="evidence" value="ECO:0007669"/>
    <property type="project" value="UniProtKB-KW"/>
</dbReference>
<dbReference type="Gene3D" id="3.40.50.10420">
    <property type="entry name" value="NagB/RpiA/CoA transferase-like"/>
    <property type="match status" value="1"/>
</dbReference>
<comment type="similarity">
    <text evidence="1 5">Belongs to the 5-formyltetrahydrofolate cyclo-ligase family.</text>
</comment>
<feature type="binding site" evidence="4">
    <location>
        <position position="58"/>
    </location>
    <ligand>
        <name>substrate</name>
    </ligand>
</feature>
<evidence type="ECO:0000313" key="6">
    <source>
        <dbReference type="EMBL" id="ASW42256.1"/>
    </source>
</evidence>
<comment type="cofactor">
    <cofactor evidence="5">
        <name>Mg(2+)</name>
        <dbReference type="ChEBI" id="CHEBI:18420"/>
    </cofactor>
</comment>
<dbReference type="EMBL" id="CP016786">
    <property type="protein sequence ID" value="ASW42256.1"/>
    <property type="molecule type" value="Genomic_DNA"/>
</dbReference>
<feature type="binding site" evidence="4">
    <location>
        <begin position="136"/>
        <end position="144"/>
    </location>
    <ligand>
        <name>ATP</name>
        <dbReference type="ChEBI" id="CHEBI:30616"/>
    </ligand>
</feature>
<name>A0A343J9P8_9CLOT</name>
<feature type="binding site" evidence="4">
    <location>
        <position position="53"/>
    </location>
    <ligand>
        <name>substrate</name>
    </ligand>
</feature>
<keyword evidence="2 4" id="KW-0547">Nucleotide-binding</keyword>
<keyword evidence="7" id="KW-1185">Reference proteome</keyword>
<dbReference type="InterPro" id="IPR002698">
    <property type="entry name" value="FTHF_cligase"/>
</dbReference>
<proteinExistence type="inferred from homology"/>
<keyword evidence="5" id="KW-0460">Magnesium</keyword>
<dbReference type="GO" id="GO:0005524">
    <property type="term" value="F:ATP binding"/>
    <property type="evidence" value="ECO:0007669"/>
    <property type="project" value="UniProtKB-KW"/>
</dbReference>
<dbReference type="GO" id="GO:0009396">
    <property type="term" value="P:folic acid-containing compound biosynthetic process"/>
    <property type="evidence" value="ECO:0007669"/>
    <property type="project" value="TreeGrafter"/>
</dbReference>
<reference evidence="6 7" key="1">
    <citation type="submission" date="2016-08" db="EMBL/GenBank/DDBJ databases">
        <title>Complete Genome Sequence Of The Indigo Reducing Clostridium isatidis DSM15098.</title>
        <authorList>
            <person name="Little G.T."/>
            <person name="Minton N.P."/>
        </authorList>
    </citation>
    <scope>NUCLEOTIDE SEQUENCE [LARGE SCALE GENOMIC DNA]</scope>
    <source>
        <strain evidence="6 7">DSM 15098</strain>
    </source>
</reference>
<sequence>MNTREYKRNIRKEVLMKRSEMKVEEKELKDNIILEKLFQTDLYKNARNIFTYISFGDEINTIKLIKRAFKDKKNIAVPKTYRETKTMHAIFIHSLRELKENYMGILEPIDDSIVVKKEDIDLIIVPGTVFDREFNRIGYGGGYYDRYLEDIAYKNNKVVLAYDFQIIDKIESEEHDIKMDLIITDKDVISRI</sequence>
<accession>A0A343J9P8</accession>
<evidence type="ECO:0000313" key="7">
    <source>
        <dbReference type="Proteomes" id="UP000264883"/>
    </source>
</evidence>
<dbReference type="SUPFAM" id="SSF100950">
    <property type="entry name" value="NagB/RpiA/CoA transferase-like"/>
    <property type="match status" value="1"/>
</dbReference>
<evidence type="ECO:0000256" key="5">
    <source>
        <dbReference type="RuleBase" id="RU361279"/>
    </source>
</evidence>
<gene>
    <name evidence="6" type="ORF">BEN51_01735</name>
</gene>
<feature type="binding site" evidence="4">
    <location>
        <begin position="7"/>
        <end position="11"/>
    </location>
    <ligand>
        <name>ATP</name>
        <dbReference type="ChEBI" id="CHEBI:30616"/>
    </ligand>
</feature>
<protein>
    <recommendedName>
        <fullName evidence="5">5-formyltetrahydrofolate cyclo-ligase</fullName>
        <ecNumber evidence="5">6.3.3.2</ecNumber>
    </recommendedName>
</protein>
<dbReference type="GO" id="GO:0035999">
    <property type="term" value="P:tetrahydrofolate interconversion"/>
    <property type="evidence" value="ECO:0007669"/>
    <property type="project" value="TreeGrafter"/>
</dbReference>
<dbReference type="EC" id="6.3.3.2" evidence="5"/>
<dbReference type="InterPro" id="IPR024185">
    <property type="entry name" value="FTHF_cligase-like_sf"/>
</dbReference>
<dbReference type="Proteomes" id="UP000264883">
    <property type="component" value="Chromosome"/>
</dbReference>
<dbReference type="PANTHER" id="PTHR23407">
    <property type="entry name" value="ATPASE INHIBITOR/5-FORMYLTETRAHYDROFOLATE CYCLO-LIGASE"/>
    <property type="match status" value="1"/>
</dbReference>
<dbReference type="KEGG" id="cia:BEN51_01735"/>
<keyword evidence="5" id="KW-0479">Metal-binding</keyword>
<evidence type="ECO:0000256" key="1">
    <source>
        <dbReference type="ARBA" id="ARBA00010638"/>
    </source>
</evidence>
<evidence type="ECO:0000256" key="3">
    <source>
        <dbReference type="ARBA" id="ARBA00022840"/>
    </source>
</evidence>
<evidence type="ECO:0000256" key="4">
    <source>
        <dbReference type="PIRSR" id="PIRSR006806-1"/>
    </source>
</evidence>
<dbReference type="Pfam" id="PF01812">
    <property type="entry name" value="5-FTHF_cyc-lig"/>
    <property type="match status" value="1"/>
</dbReference>
<dbReference type="PANTHER" id="PTHR23407:SF1">
    <property type="entry name" value="5-FORMYLTETRAHYDROFOLATE CYCLO-LIGASE"/>
    <property type="match status" value="1"/>
</dbReference>
<dbReference type="OrthoDB" id="9801938at2"/>
<comment type="catalytic activity">
    <reaction evidence="5">
        <text>(6S)-5-formyl-5,6,7,8-tetrahydrofolate + ATP = (6R)-5,10-methenyltetrahydrofolate + ADP + phosphate</text>
        <dbReference type="Rhea" id="RHEA:10488"/>
        <dbReference type="ChEBI" id="CHEBI:30616"/>
        <dbReference type="ChEBI" id="CHEBI:43474"/>
        <dbReference type="ChEBI" id="CHEBI:57455"/>
        <dbReference type="ChEBI" id="CHEBI:57457"/>
        <dbReference type="ChEBI" id="CHEBI:456216"/>
        <dbReference type="EC" id="6.3.3.2"/>
    </reaction>
</comment>